<proteinExistence type="predicted"/>
<dbReference type="AlphaFoldDB" id="A0AA46YJ39"/>
<dbReference type="PANTHER" id="PTHR30528:SF0">
    <property type="entry name" value="CYTOPLASMIC PROTEIN"/>
    <property type="match status" value="1"/>
</dbReference>
<dbReference type="GO" id="GO:0003677">
    <property type="term" value="F:DNA binding"/>
    <property type="evidence" value="ECO:0007669"/>
    <property type="project" value="UniProtKB-KW"/>
</dbReference>
<evidence type="ECO:0000313" key="1">
    <source>
        <dbReference type="EMBL" id="UYM04050.1"/>
    </source>
</evidence>
<dbReference type="PANTHER" id="PTHR30528">
    <property type="entry name" value="CYTOPLASMIC PROTEIN"/>
    <property type="match status" value="1"/>
</dbReference>
<dbReference type="InterPro" id="IPR009351">
    <property type="entry name" value="AlkZ-like"/>
</dbReference>
<gene>
    <name evidence="1" type="ORF">L0C25_16055</name>
</gene>
<reference evidence="1" key="1">
    <citation type="submission" date="2022-01" db="EMBL/GenBank/DDBJ databases">
        <title>Nocardioidaceae gen. sp. A5X3R13.</title>
        <authorList>
            <person name="Lopez Marin M.A."/>
            <person name="Uhlik O."/>
        </authorList>
    </citation>
    <scope>NUCLEOTIDE SEQUENCE</scope>
    <source>
        <strain evidence="1">A5X3R13</strain>
    </source>
</reference>
<accession>A0AA46YJ39</accession>
<dbReference type="RefSeq" id="WP_271632697.1">
    <property type="nucleotide sequence ID" value="NZ_CP094970.1"/>
</dbReference>
<sequence length="400" mass="45681">MSDLTFTRLQARRVALGALGFARQRPESASARHANAVSERLGLFQIDSINVLARAHYMPLFSRIGAYDPEILHRMFGRAPRRMFEYWAHEASLVRSELYPSLRFRMRDGARMWGSMRRVADERPDLVAWVLHEVAERGPLTAREIEHDAVRARDGWGWNWSVVKTALEYLFYKGEVTSARRNSAFERVYDLPERVLPRDVLDLAEPDRDEAHRTLVRVSARALGIATEQCLRDYFRLAAEPTRDAVAELVDAGELLPARIDGWSRPAYLHAEASRPRRIRARALVSPFDPLVFERRRTEELFGFRYRIEIYVPEAKRVHGYYVLPFLLGDSLVARVDLKADRATGRLLVKGAYAEDHAPPETAAELAAELRLMADWLGLSDVVIAARGDLAPALTRMFTM</sequence>
<protein>
    <submittedName>
        <fullName evidence="1">Winged helix DNA-binding domain-containing protein</fullName>
    </submittedName>
</protein>
<dbReference type="Proteomes" id="UP001164390">
    <property type="component" value="Chromosome"/>
</dbReference>
<dbReference type="Pfam" id="PF06224">
    <property type="entry name" value="AlkZ-like"/>
    <property type="match status" value="1"/>
</dbReference>
<dbReference type="KEGG" id="sgrg:L0C25_16055"/>
<organism evidence="1 2">
    <name type="scientific">Solicola gregarius</name>
    <dbReference type="NCBI Taxonomy" id="2908642"/>
    <lineage>
        <taxon>Bacteria</taxon>
        <taxon>Bacillati</taxon>
        <taxon>Actinomycetota</taxon>
        <taxon>Actinomycetes</taxon>
        <taxon>Propionibacteriales</taxon>
        <taxon>Nocardioidaceae</taxon>
        <taxon>Solicola</taxon>
    </lineage>
</organism>
<keyword evidence="1" id="KW-0238">DNA-binding</keyword>
<evidence type="ECO:0000313" key="2">
    <source>
        <dbReference type="Proteomes" id="UP001164390"/>
    </source>
</evidence>
<keyword evidence="2" id="KW-1185">Reference proteome</keyword>
<dbReference type="EMBL" id="CP094970">
    <property type="protein sequence ID" value="UYM04050.1"/>
    <property type="molecule type" value="Genomic_DNA"/>
</dbReference>
<name>A0AA46YJ39_9ACTN</name>